<comment type="caution">
    <text evidence="2">The sequence shown here is derived from an EMBL/GenBank/DDBJ whole genome shotgun (WGS) entry which is preliminary data.</text>
</comment>
<dbReference type="RefSeq" id="WP_379793174.1">
    <property type="nucleotide sequence ID" value="NZ_JBHSQB010000019.1"/>
</dbReference>
<keyword evidence="3" id="KW-1185">Reference proteome</keyword>
<dbReference type="InterPro" id="IPR025381">
    <property type="entry name" value="DUF4296"/>
</dbReference>
<gene>
    <name evidence="2" type="ORF">ACFPVY_16100</name>
</gene>
<feature type="domain" description="DUF4296" evidence="1">
    <location>
        <begin position="25"/>
        <end position="107"/>
    </location>
</feature>
<proteinExistence type="predicted"/>
<dbReference type="PROSITE" id="PS51257">
    <property type="entry name" value="PROKAR_LIPOPROTEIN"/>
    <property type="match status" value="1"/>
</dbReference>
<sequence>MKKYFLFLVVFSSLASCQSDSVEKPDNLIPEDKMIDIIYDLSILQAMRNSNQSVLDSNSINPNTYIYKKYKIDSLQFAKSNQYYAAKSIKEYDQLYQSVNDRIVKNKAAVDTLLAKQKRNDKKLIKSDTLKVQ</sequence>
<evidence type="ECO:0000259" key="1">
    <source>
        <dbReference type="Pfam" id="PF14129"/>
    </source>
</evidence>
<reference evidence="3" key="1">
    <citation type="journal article" date="2019" name="Int. J. Syst. Evol. Microbiol.">
        <title>The Global Catalogue of Microorganisms (GCM) 10K type strain sequencing project: providing services to taxonomists for standard genome sequencing and annotation.</title>
        <authorList>
            <consortium name="The Broad Institute Genomics Platform"/>
            <consortium name="The Broad Institute Genome Sequencing Center for Infectious Disease"/>
            <person name="Wu L."/>
            <person name="Ma J."/>
        </authorList>
    </citation>
    <scope>NUCLEOTIDE SEQUENCE [LARGE SCALE GENOMIC DNA]</scope>
    <source>
        <strain evidence="3">CCUG 49679</strain>
    </source>
</reference>
<evidence type="ECO:0000313" key="3">
    <source>
        <dbReference type="Proteomes" id="UP001596287"/>
    </source>
</evidence>
<protein>
    <submittedName>
        <fullName evidence="2">DUF4296 domain-containing protein</fullName>
    </submittedName>
</protein>
<organism evidence="2 3">
    <name type="scientific">Flavobacterium qiangtangense</name>
    <dbReference type="NCBI Taxonomy" id="1442595"/>
    <lineage>
        <taxon>Bacteria</taxon>
        <taxon>Pseudomonadati</taxon>
        <taxon>Bacteroidota</taxon>
        <taxon>Flavobacteriia</taxon>
        <taxon>Flavobacteriales</taxon>
        <taxon>Flavobacteriaceae</taxon>
        <taxon>Flavobacterium</taxon>
    </lineage>
</organism>
<dbReference type="Pfam" id="PF14129">
    <property type="entry name" value="DUF4296"/>
    <property type="match status" value="1"/>
</dbReference>
<name>A0ABW1PRZ3_9FLAO</name>
<evidence type="ECO:0000313" key="2">
    <source>
        <dbReference type="EMBL" id="MFC6098175.1"/>
    </source>
</evidence>
<dbReference type="Proteomes" id="UP001596287">
    <property type="component" value="Unassembled WGS sequence"/>
</dbReference>
<accession>A0ABW1PRZ3</accession>
<dbReference type="EMBL" id="JBHSQB010000019">
    <property type="protein sequence ID" value="MFC6098175.1"/>
    <property type="molecule type" value="Genomic_DNA"/>
</dbReference>